<feature type="region of interest" description="Disordered" evidence="8">
    <location>
        <begin position="273"/>
        <end position="292"/>
    </location>
</feature>
<evidence type="ECO:0000256" key="6">
    <source>
        <dbReference type="ARBA" id="ARBA00022840"/>
    </source>
</evidence>
<feature type="region of interest" description="Disordered" evidence="8">
    <location>
        <begin position="423"/>
        <end position="454"/>
    </location>
</feature>
<dbReference type="InterPro" id="IPR008271">
    <property type="entry name" value="Ser/Thr_kinase_AS"/>
</dbReference>
<dbReference type="InterPro" id="IPR000719">
    <property type="entry name" value="Prot_kinase_dom"/>
</dbReference>
<sequence length="569" mass="58791">MSEGDETLIAGRYRLEHQIGSGAMGVVWLAIDVRLDRQVAVKQLLLPPGLNDTETEKARQRAFREGRIAARLQHSNAISVYNVADHDGQPVLVMEYLPSRSLSAMLDERGVLPPLEVARIGAQVAAALVVAHEAGVIHRDVKPANILIGNDGIAKITDFGISRAAGDITVTSTGLLAGTPAFLSPESARGAEPGPAGDVFSLGATLYAAVEGRPPFENPGNEIAMLHVVAAGQIIPPRQAGVLDGALRAMLQPEPLARPTMAQVEAALRAVSEGRPDGLDAPTLPPGTVRGSTRVDLQPAAVSAIPSAVPPPPPPRQQHSSGPHTPAAGAPPSLHTAPPQRPEPQPATGAHPAVRVAPANTPERTGQTGWSRARIATTVIAVLAAAAVGVLVAELVVGGSDDAGDSGGAGAQDTTVIAASATSSIPQAPPASTGSDPADDVPPSSEEQPPPETLDPAELETAVADYYALMPGDVEQGWQLLGPGLQSQGEDSYRDFWSGIEAVSVVGGPTAVSETVVEVELQFTTDEAVTREKHRLGMVVREGRALIDTDEVVTITDLGEPGEGEDDDG</sequence>
<dbReference type="CDD" id="cd14014">
    <property type="entry name" value="STKc_PknB_like"/>
    <property type="match status" value="1"/>
</dbReference>
<evidence type="ECO:0000256" key="7">
    <source>
        <dbReference type="PROSITE-ProRule" id="PRU10141"/>
    </source>
</evidence>
<dbReference type="EC" id="2.7.11.1" evidence="1"/>
<keyword evidence="3" id="KW-0808">Transferase</keyword>
<dbReference type="InterPro" id="IPR017441">
    <property type="entry name" value="Protein_kinase_ATP_BS"/>
</dbReference>
<dbReference type="OrthoDB" id="9762169at2"/>
<name>I0UX36_9PSEU</name>
<keyword evidence="4 7" id="KW-0547">Nucleotide-binding</keyword>
<evidence type="ECO:0000256" key="2">
    <source>
        <dbReference type="ARBA" id="ARBA00022527"/>
    </source>
</evidence>
<dbReference type="eggNOG" id="COG0515">
    <property type="taxonomic scope" value="Bacteria"/>
</dbReference>
<accession>I0UX36</accession>
<dbReference type="Pfam" id="PF00069">
    <property type="entry name" value="Pkinase"/>
    <property type="match status" value="1"/>
</dbReference>
<evidence type="ECO:0000256" key="8">
    <source>
        <dbReference type="SAM" id="MobiDB-lite"/>
    </source>
</evidence>
<keyword evidence="5 10" id="KW-0418">Kinase</keyword>
<keyword evidence="2 10" id="KW-0723">Serine/threonine-protein kinase</keyword>
<dbReference type="STRING" id="882086.SacxiDRAFT_0157"/>
<dbReference type="SUPFAM" id="SSF56112">
    <property type="entry name" value="Protein kinase-like (PK-like)"/>
    <property type="match status" value="1"/>
</dbReference>
<dbReference type="Proteomes" id="UP000004691">
    <property type="component" value="Unassembled WGS sequence"/>
</dbReference>
<dbReference type="PANTHER" id="PTHR43289">
    <property type="entry name" value="MITOGEN-ACTIVATED PROTEIN KINASE KINASE KINASE 20-RELATED"/>
    <property type="match status" value="1"/>
</dbReference>
<dbReference type="Gene3D" id="1.10.510.10">
    <property type="entry name" value="Transferase(Phosphotransferase) domain 1"/>
    <property type="match status" value="1"/>
</dbReference>
<evidence type="ECO:0000259" key="9">
    <source>
        <dbReference type="PROSITE" id="PS50011"/>
    </source>
</evidence>
<protein>
    <recommendedName>
        <fullName evidence="1">non-specific serine/threonine protein kinase</fullName>
        <ecNumber evidence="1">2.7.11.1</ecNumber>
    </recommendedName>
</protein>
<gene>
    <name evidence="10" type="ORF">SacxiDRAFT_0157</name>
</gene>
<dbReference type="GO" id="GO:0005524">
    <property type="term" value="F:ATP binding"/>
    <property type="evidence" value="ECO:0007669"/>
    <property type="project" value="UniProtKB-UniRule"/>
</dbReference>
<dbReference type="Gene3D" id="3.30.200.20">
    <property type="entry name" value="Phosphorylase Kinase, domain 1"/>
    <property type="match status" value="1"/>
</dbReference>
<dbReference type="RefSeq" id="WP_006236538.1">
    <property type="nucleotide sequence ID" value="NZ_JH636049.1"/>
</dbReference>
<evidence type="ECO:0000256" key="4">
    <source>
        <dbReference type="ARBA" id="ARBA00022741"/>
    </source>
</evidence>
<keyword evidence="11" id="KW-1185">Reference proteome</keyword>
<evidence type="ECO:0000256" key="5">
    <source>
        <dbReference type="ARBA" id="ARBA00022777"/>
    </source>
</evidence>
<organism evidence="10 11">
    <name type="scientific">Saccharomonospora xinjiangensis XJ-54</name>
    <dbReference type="NCBI Taxonomy" id="882086"/>
    <lineage>
        <taxon>Bacteria</taxon>
        <taxon>Bacillati</taxon>
        <taxon>Actinomycetota</taxon>
        <taxon>Actinomycetes</taxon>
        <taxon>Pseudonocardiales</taxon>
        <taxon>Pseudonocardiaceae</taxon>
        <taxon>Saccharomonospora</taxon>
    </lineage>
</organism>
<dbReference type="PROSITE" id="PS00107">
    <property type="entry name" value="PROTEIN_KINASE_ATP"/>
    <property type="match status" value="1"/>
</dbReference>
<dbReference type="HOGENOM" id="CLU_000288_63_44_11"/>
<dbReference type="PROSITE" id="PS50011">
    <property type="entry name" value="PROTEIN_KINASE_DOM"/>
    <property type="match status" value="1"/>
</dbReference>
<dbReference type="EMBL" id="JH636049">
    <property type="protein sequence ID" value="EID52439.1"/>
    <property type="molecule type" value="Genomic_DNA"/>
</dbReference>
<feature type="binding site" evidence="7">
    <location>
        <position position="42"/>
    </location>
    <ligand>
        <name>ATP</name>
        <dbReference type="ChEBI" id="CHEBI:30616"/>
    </ligand>
</feature>
<dbReference type="AlphaFoldDB" id="I0UX36"/>
<evidence type="ECO:0000313" key="10">
    <source>
        <dbReference type="EMBL" id="EID52439.1"/>
    </source>
</evidence>
<dbReference type="PROSITE" id="PS00108">
    <property type="entry name" value="PROTEIN_KINASE_ST"/>
    <property type="match status" value="1"/>
</dbReference>
<proteinExistence type="predicted"/>
<reference evidence="10 11" key="1">
    <citation type="submission" date="2012-01" db="EMBL/GenBank/DDBJ databases">
        <title>Improved High-Quality Draft sequence of Saccharomonospora xinjiangensis XJ-54.</title>
        <authorList>
            <consortium name="US DOE Joint Genome Institute"/>
            <person name="Lucas S."/>
            <person name="Han J."/>
            <person name="Lapidus A."/>
            <person name="Cheng J.-F."/>
            <person name="Goodwin L."/>
            <person name="Pitluck S."/>
            <person name="Peters L."/>
            <person name="Mikhailova N."/>
            <person name="Teshima H."/>
            <person name="Detter J.C."/>
            <person name="Han C."/>
            <person name="Tapia R."/>
            <person name="Land M."/>
            <person name="Hauser L."/>
            <person name="Kyrpides N."/>
            <person name="Ivanova N."/>
            <person name="Pagani I."/>
            <person name="Brambilla E.-M."/>
            <person name="Klenk H.-P."/>
            <person name="Woyke T."/>
        </authorList>
    </citation>
    <scope>NUCLEOTIDE SEQUENCE [LARGE SCALE GENOMIC DNA]</scope>
    <source>
        <strain evidence="10 11">XJ-54</strain>
    </source>
</reference>
<feature type="region of interest" description="Disordered" evidence="8">
    <location>
        <begin position="304"/>
        <end position="369"/>
    </location>
</feature>
<dbReference type="SMART" id="SM00220">
    <property type="entry name" value="S_TKc"/>
    <property type="match status" value="1"/>
</dbReference>
<dbReference type="GO" id="GO:0004674">
    <property type="term" value="F:protein serine/threonine kinase activity"/>
    <property type="evidence" value="ECO:0007669"/>
    <property type="project" value="UniProtKB-KW"/>
</dbReference>
<evidence type="ECO:0000313" key="11">
    <source>
        <dbReference type="Proteomes" id="UP000004691"/>
    </source>
</evidence>
<feature type="compositionally biased region" description="Polar residues" evidence="8">
    <location>
        <begin position="423"/>
        <end position="435"/>
    </location>
</feature>
<dbReference type="PANTHER" id="PTHR43289:SF6">
    <property type="entry name" value="SERINE_THREONINE-PROTEIN KINASE NEKL-3"/>
    <property type="match status" value="1"/>
</dbReference>
<feature type="domain" description="Protein kinase" evidence="9">
    <location>
        <begin position="13"/>
        <end position="268"/>
    </location>
</feature>
<keyword evidence="6 7" id="KW-0067">ATP-binding</keyword>
<evidence type="ECO:0000256" key="3">
    <source>
        <dbReference type="ARBA" id="ARBA00022679"/>
    </source>
</evidence>
<evidence type="ECO:0000256" key="1">
    <source>
        <dbReference type="ARBA" id="ARBA00012513"/>
    </source>
</evidence>
<dbReference type="InterPro" id="IPR011009">
    <property type="entry name" value="Kinase-like_dom_sf"/>
</dbReference>